<evidence type="ECO:0008006" key="3">
    <source>
        <dbReference type="Google" id="ProtNLM"/>
    </source>
</evidence>
<dbReference type="GO" id="GO:0007155">
    <property type="term" value="P:cell adhesion"/>
    <property type="evidence" value="ECO:0007669"/>
    <property type="project" value="InterPro"/>
</dbReference>
<dbReference type="InterPro" id="IPR036937">
    <property type="entry name" value="Adhesion_dom_fimbrial_sf"/>
</dbReference>
<evidence type="ECO:0000313" key="2">
    <source>
        <dbReference type="Proteomes" id="UP000018853"/>
    </source>
</evidence>
<dbReference type="EMBL" id="AZLZ01000730">
    <property type="protein sequence ID" value="ETJ26512.1"/>
    <property type="molecule type" value="Genomic_DNA"/>
</dbReference>
<feature type="non-terminal residue" evidence="1">
    <location>
        <position position="1"/>
    </location>
</feature>
<dbReference type="Gene3D" id="2.60.40.1090">
    <property type="entry name" value="Fimbrial-type adhesion domain"/>
    <property type="match status" value="1"/>
</dbReference>
<sequence>KLKAAPVKASDATLTDGNFSAYATLQVDYQ</sequence>
<dbReference type="InterPro" id="IPR008966">
    <property type="entry name" value="Adhesion_dom_sf"/>
</dbReference>
<protein>
    <recommendedName>
        <fullName evidence="3">Fimbrial protein</fullName>
    </recommendedName>
</protein>
<organism evidence="1 2">
    <name type="scientific">Escherichia coli DORA_A_5_14_21</name>
    <dbReference type="NCBI Taxonomy" id="1403943"/>
    <lineage>
        <taxon>Bacteria</taxon>
        <taxon>Pseudomonadati</taxon>
        <taxon>Pseudomonadota</taxon>
        <taxon>Gammaproteobacteria</taxon>
        <taxon>Enterobacterales</taxon>
        <taxon>Enterobacteriaceae</taxon>
        <taxon>Escherichia</taxon>
    </lineage>
</organism>
<dbReference type="GO" id="GO:0009289">
    <property type="term" value="C:pilus"/>
    <property type="evidence" value="ECO:0007669"/>
    <property type="project" value="InterPro"/>
</dbReference>
<name>W1X819_ECOLX</name>
<gene>
    <name evidence="1" type="ORF">Q609_ECAC00730G0001</name>
</gene>
<dbReference type="AlphaFoldDB" id="W1X819"/>
<proteinExistence type="predicted"/>
<evidence type="ECO:0000313" key="1">
    <source>
        <dbReference type="EMBL" id="ETJ26512.1"/>
    </source>
</evidence>
<dbReference type="SUPFAM" id="SSF49401">
    <property type="entry name" value="Bacterial adhesins"/>
    <property type="match status" value="1"/>
</dbReference>
<dbReference type="Proteomes" id="UP000018853">
    <property type="component" value="Unassembled WGS sequence"/>
</dbReference>
<accession>W1X819</accession>
<reference evidence="1 2" key="1">
    <citation type="submission" date="2013-12" db="EMBL/GenBank/DDBJ databases">
        <title>A Varibaculum cambriense genome reconstructed from a premature infant gut community with otherwise low bacterial novelty that shifts toward anaerobic metabolism during the third week of life.</title>
        <authorList>
            <person name="Brown C.T."/>
            <person name="Sharon I."/>
            <person name="Thomas B.C."/>
            <person name="Castelle C.J."/>
            <person name="Morowitz M.J."/>
            <person name="Banfield J.F."/>
        </authorList>
    </citation>
    <scope>NUCLEOTIDE SEQUENCE [LARGE SCALE GENOMIC DNA]</scope>
    <source>
        <strain evidence="2">DORA_A_5_14_21</strain>
    </source>
</reference>
<comment type="caution">
    <text evidence="1">The sequence shown here is derived from an EMBL/GenBank/DDBJ whole genome shotgun (WGS) entry which is preliminary data.</text>
</comment>